<evidence type="ECO:0000313" key="2">
    <source>
        <dbReference type="Proteomes" id="UP000582837"/>
    </source>
</evidence>
<evidence type="ECO:0000313" key="1">
    <source>
        <dbReference type="EMBL" id="MBB6069947.1"/>
    </source>
</evidence>
<protein>
    <submittedName>
        <fullName evidence="1">Uncharacterized protein</fullName>
    </submittedName>
</protein>
<reference evidence="1 2" key="1">
    <citation type="submission" date="2020-08" db="EMBL/GenBank/DDBJ databases">
        <title>Genomic Encyclopedia of Type Strains, Phase IV (KMG-IV): sequencing the most valuable type-strain genomes for metagenomic binning, comparative biology and taxonomic classification.</title>
        <authorList>
            <person name="Goeker M."/>
        </authorList>
    </citation>
    <scope>NUCLEOTIDE SEQUENCE [LARGE SCALE GENOMIC DNA]</scope>
    <source>
        <strain evidence="1 2">DSM 29007</strain>
    </source>
</reference>
<dbReference type="InterPro" id="IPR059231">
    <property type="entry name" value="Leader_pinensin"/>
</dbReference>
<dbReference type="AlphaFoldDB" id="A0A841GMU2"/>
<dbReference type="RefSeq" id="WP_170039549.1">
    <property type="nucleotide sequence ID" value="NZ_JABDTL010000002.1"/>
</dbReference>
<dbReference type="Proteomes" id="UP000582837">
    <property type="component" value="Unassembled WGS sequence"/>
</dbReference>
<dbReference type="EMBL" id="JACHIA010000003">
    <property type="protein sequence ID" value="MBB6069947.1"/>
    <property type="molecule type" value="Genomic_DNA"/>
</dbReference>
<proteinExistence type="predicted"/>
<accession>A0A841GMU2</accession>
<comment type="caution">
    <text evidence="1">The sequence shown here is derived from an EMBL/GenBank/DDBJ whole genome shotgun (WGS) entry which is preliminary data.</text>
</comment>
<organism evidence="1 2">
    <name type="scientific">Longimicrobium terrae</name>
    <dbReference type="NCBI Taxonomy" id="1639882"/>
    <lineage>
        <taxon>Bacteria</taxon>
        <taxon>Pseudomonadati</taxon>
        <taxon>Gemmatimonadota</taxon>
        <taxon>Longimicrobiia</taxon>
        <taxon>Longimicrobiales</taxon>
        <taxon>Longimicrobiaceae</taxon>
        <taxon>Longimicrobium</taxon>
    </lineage>
</organism>
<gene>
    <name evidence="1" type="ORF">HNQ61_001564</name>
</gene>
<keyword evidence="2" id="KW-1185">Reference proteome</keyword>
<dbReference type="NCBIfam" id="NF038180">
    <property type="entry name" value="leader_pinensin"/>
    <property type="match status" value="1"/>
</dbReference>
<sequence length="88" mass="9833">MTKIRLNLDNLTVESFATAPDAEGERGTVRGQGFYTEDIRTYCNGESYSMPQRCLCRTNEPETCVGSCNPEMCSFMDSTCCADTYLCE</sequence>
<name>A0A841GMU2_9BACT</name>